<evidence type="ECO:0000256" key="5">
    <source>
        <dbReference type="SAM" id="Phobius"/>
    </source>
</evidence>
<dbReference type="EMBL" id="LWCA01000018">
    <property type="protein sequence ID" value="OAF71870.1"/>
    <property type="molecule type" value="Genomic_DNA"/>
</dbReference>
<feature type="transmembrane region" description="Helical" evidence="5">
    <location>
        <begin position="180"/>
        <end position="199"/>
    </location>
</feature>
<keyword evidence="2 5" id="KW-0812">Transmembrane</keyword>
<evidence type="ECO:0000313" key="8">
    <source>
        <dbReference type="Proteomes" id="UP000078046"/>
    </source>
</evidence>
<name>A0A177BCE8_9BILA</name>
<evidence type="ECO:0000256" key="1">
    <source>
        <dbReference type="ARBA" id="ARBA00004141"/>
    </source>
</evidence>
<feature type="transmembrane region" description="Helical" evidence="5">
    <location>
        <begin position="65"/>
        <end position="86"/>
    </location>
</feature>
<dbReference type="InterPro" id="IPR004853">
    <property type="entry name" value="Sugar_P_trans_dom"/>
</dbReference>
<dbReference type="AlphaFoldDB" id="A0A177BCE8"/>
<feature type="transmembrane region" description="Helical" evidence="5">
    <location>
        <begin position="276"/>
        <end position="294"/>
    </location>
</feature>
<accession>A0A177BCE8</accession>
<evidence type="ECO:0000256" key="3">
    <source>
        <dbReference type="ARBA" id="ARBA00022989"/>
    </source>
</evidence>
<feature type="transmembrane region" description="Helical" evidence="5">
    <location>
        <begin position="98"/>
        <end position="118"/>
    </location>
</feature>
<evidence type="ECO:0000313" key="7">
    <source>
        <dbReference type="EMBL" id="OAF71870.1"/>
    </source>
</evidence>
<reference evidence="7 8" key="1">
    <citation type="submission" date="2016-04" db="EMBL/GenBank/DDBJ databases">
        <title>The genome of Intoshia linei affirms orthonectids as highly simplified spiralians.</title>
        <authorList>
            <person name="Mikhailov K.V."/>
            <person name="Slusarev G.S."/>
            <person name="Nikitin M.A."/>
            <person name="Logacheva M.D."/>
            <person name="Penin A."/>
            <person name="Aleoshin V."/>
            <person name="Panchin Y.V."/>
        </authorList>
    </citation>
    <scope>NUCLEOTIDE SEQUENCE [LARGE SCALE GENOMIC DNA]</scope>
    <source>
        <strain evidence="7">Intl2013</strain>
        <tissue evidence="7">Whole animal</tissue>
    </source>
</reference>
<dbReference type="InterPro" id="IPR050186">
    <property type="entry name" value="TPT_transporter"/>
</dbReference>
<organism evidence="7 8">
    <name type="scientific">Intoshia linei</name>
    <dbReference type="NCBI Taxonomy" id="1819745"/>
    <lineage>
        <taxon>Eukaryota</taxon>
        <taxon>Metazoa</taxon>
        <taxon>Spiralia</taxon>
        <taxon>Lophotrochozoa</taxon>
        <taxon>Mesozoa</taxon>
        <taxon>Orthonectida</taxon>
        <taxon>Rhopaluridae</taxon>
        <taxon>Intoshia</taxon>
    </lineage>
</organism>
<feature type="transmembrane region" description="Helical" evidence="5">
    <location>
        <begin position="214"/>
        <end position="232"/>
    </location>
</feature>
<dbReference type="Pfam" id="PF03151">
    <property type="entry name" value="TPT"/>
    <property type="match status" value="1"/>
</dbReference>
<dbReference type="Proteomes" id="UP000078046">
    <property type="component" value="Unassembled WGS sequence"/>
</dbReference>
<protein>
    <submittedName>
        <fullName evidence="7">Solute carrier family 35 member D2</fullName>
    </submittedName>
</protein>
<sequence>MKKISSAIFYGLVSLLLTIANKQILTIYTFPSISFIFSLQLAFTILILYGIGIQQGHTKRYMSLNLLKSIYPLPVIYFINASTGLMSTRNLSLPMFVALRRFTIIFTLIMEFMLLGIVPSRKICTSVVIMMFGSVFAASYDFSFDFIVYSIILINDAATTFYNVISKQKLENNQFSKETLIFYNSINALPLLLIQTFLIEDLGNVTSYIYWRDSTFLTIFTITIVFGYIYNISITLCTKYNSPLTTTVVGIIKNIITTYIGIMTDPDYTFNVPNCIGLHLSLFGAILYSYTVFIEKSNKVKQKSVDSIDVPMNLEKITIETQ</sequence>
<feature type="transmembrane region" description="Helical" evidence="5">
    <location>
        <begin position="123"/>
        <end position="140"/>
    </location>
</feature>
<dbReference type="OrthoDB" id="417037at2759"/>
<dbReference type="PANTHER" id="PTHR11132">
    <property type="entry name" value="SOLUTE CARRIER FAMILY 35"/>
    <property type="match status" value="1"/>
</dbReference>
<comment type="caution">
    <text evidence="7">The sequence shown here is derived from an EMBL/GenBank/DDBJ whole genome shotgun (WGS) entry which is preliminary data.</text>
</comment>
<evidence type="ECO:0000259" key="6">
    <source>
        <dbReference type="Pfam" id="PF03151"/>
    </source>
</evidence>
<keyword evidence="8" id="KW-1185">Reference proteome</keyword>
<evidence type="ECO:0000256" key="2">
    <source>
        <dbReference type="ARBA" id="ARBA00022692"/>
    </source>
</evidence>
<keyword evidence="3 5" id="KW-1133">Transmembrane helix</keyword>
<keyword evidence="4 5" id="KW-0472">Membrane</keyword>
<feature type="transmembrane region" description="Helical" evidence="5">
    <location>
        <begin position="146"/>
        <end position="165"/>
    </location>
</feature>
<gene>
    <name evidence="7" type="ORF">A3Q56_00368</name>
</gene>
<feature type="transmembrane region" description="Helical" evidence="5">
    <location>
        <begin position="244"/>
        <end position="264"/>
    </location>
</feature>
<comment type="subcellular location">
    <subcellularLocation>
        <location evidence="1">Membrane</location>
        <topology evidence="1">Multi-pass membrane protein</topology>
    </subcellularLocation>
</comment>
<feature type="domain" description="Sugar phosphate transporter" evidence="6">
    <location>
        <begin position="12"/>
        <end position="289"/>
    </location>
</feature>
<evidence type="ECO:0000256" key="4">
    <source>
        <dbReference type="ARBA" id="ARBA00023136"/>
    </source>
</evidence>
<feature type="transmembrane region" description="Helical" evidence="5">
    <location>
        <begin position="32"/>
        <end position="53"/>
    </location>
</feature>
<dbReference type="GO" id="GO:0016020">
    <property type="term" value="C:membrane"/>
    <property type="evidence" value="ECO:0007669"/>
    <property type="project" value="UniProtKB-SubCell"/>
</dbReference>
<proteinExistence type="predicted"/>